<keyword evidence="3" id="KW-1185">Reference proteome</keyword>
<dbReference type="PANTHER" id="PTHR47356">
    <property type="entry name" value="FAD-DEPENDENT MONOOXYGENASE ASQG-RELATED"/>
    <property type="match status" value="1"/>
</dbReference>
<dbReference type="SUPFAM" id="SSF51905">
    <property type="entry name" value="FAD/NAD(P)-binding domain"/>
    <property type="match status" value="1"/>
</dbReference>
<dbReference type="InterPro" id="IPR036188">
    <property type="entry name" value="FAD/NAD-bd_sf"/>
</dbReference>
<dbReference type="PANTHER" id="PTHR47356:SF2">
    <property type="entry name" value="FAD-BINDING DOMAIN-CONTAINING PROTEIN-RELATED"/>
    <property type="match status" value="1"/>
</dbReference>
<dbReference type="EMBL" id="QJNS01000313">
    <property type="protein sequence ID" value="RYO79786.1"/>
    <property type="molecule type" value="Genomic_DNA"/>
</dbReference>
<comment type="cofactor">
    <cofactor evidence="1">
        <name>FAD</name>
        <dbReference type="ChEBI" id="CHEBI:57692"/>
    </cofactor>
</comment>
<reference evidence="2 3" key="1">
    <citation type="submission" date="2018-06" db="EMBL/GenBank/DDBJ databases">
        <title>Complete Genomes of Monosporascus.</title>
        <authorList>
            <person name="Robinson A.J."/>
            <person name="Natvig D.O."/>
        </authorList>
    </citation>
    <scope>NUCLEOTIDE SEQUENCE [LARGE SCALE GENOMIC DNA]</scope>
    <source>
        <strain evidence="2 3">CBS 609.92</strain>
    </source>
</reference>
<comment type="caution">
    <text evidence="2">The sequence shown here is derived from an EMBL/GenBank/DDBJ whole genome shotgun (WGS) entry which is preliminary data.</text>
</comment>
<gene>
    <name evidence="2" type="ORF">DL762_007985</name>
</gene>
<protein>
    <recommendedName>
        <fullName evidence="4">FAD-binding domain-containing protein</fullName>
    </recommendedName>
</protein>
<dbReference type="Gene3D" id="3.50.50.60">
    <property type="entry name" value="FAD/NAD(P)-binding domain"/>
    <property type="match status" value="2"/>
</dbReference>
<evidence type="ECO:0000256" key="1">
    <source>
        <dbReference type="ARBA" id="ARBA00001974"/>
    </source>
</evidence>
<sequence length="572" mass="64158">MLSNKQFKIIIAGRGITGLTLAVMFEKFNIDYTLLETHWNIAPSVGASIDLFPNGLRILDQIGCVEPMRKLFVDPLTDLYIRTRNRKAVVKWENSQEHIRRRHGYQLLFFDRQWMLQVLYDQVQHKENILVNKPVVRIDLVNGSVYIKTNDGGSYEGSLIIRGGRVHSAVRQEMIRLGQKLQPGYFEGNESDRVPCYYQCGFGIAKDVPNWIVGEQNTVTGDGLPQQVVSGPDNRAVHQKYRYLPINEKVTFGQVFDNRFTSTLTSLHEIVYKKWFFRMILLFGNSVHKPDPIGGQGGNGAIESAAEFFNALLKLRNARPNGLADLSDQDLEILFGQMQGARQARAETFVKAAHDQQALSTFDNPLASSLIYKFVFPLAGDELLQNMFGKNFLDAAKIKYLPIPRRPRIVPYTDELPRKPLGQTTSRLARYAFAVMMALLLLVTAKMSRFSLSCLVHDRVGLALPGPFGLDKASEMNVSASSIPAIDQDPAFKIHLMHFFTQLISPILFYTIEGYRIRNRGTLLYFPGVLLAAMQFQGAGRVAPLHALLSALFAGECALASLAGCARRVAAR</sequence>
<dbReference type="InterPro" id="IPR050562">
    <property type="entry name" value="FAD_mOase_fung"/>
</dbReference>
<evidence type="ECO:0008006" key="4">
    <source>
        <dbReference type="Google" id="ProtNLM"/>
    </source>
</evidence>
<organism evidence="2 3">
    <name type="scientific">Monosporascus cannonballus</name>
    <dbReference type="NCBI Taxonomy" id="155416"/>
    <lineage>
        <taxon>Eukaryota</taxon>
        <taxon>Fungi</taxon>
        <taxon>Dikarya</taxon>
        <taxon>Ascomycota</taxon>
        <taxon>Pezizomycotina</taxon>
        <taxon>Sordariomycetes</taxon>
        <taxon>Xylariomycetidae</taxon>
        <taxon>Xylariales</taxon>
        <taxon>Xylariales incertae sedis</taxon>
        <taxon>Monosporascus</taxon>
    </lineage>
</organism>
<name>A0ABY0H1T0_9PEZI</name>
<dbReference type="Proteomes" id="UP000294003">
    <property type="component" value="Unassembled WGS sequence"/>
</dbReference>
<proteinExistence type="predicted"/>
<evidence type="ECO:0000313" key="3">
    <source>
        <dbReference type="Proteomes" id="UP000294003"/>
    </source>
</evidence>
<evidence type="ECO:0000313" key="2">
    <source>
        <dbReference type="EMBL" id="RYO79786.1"/>
    </source>
</evidence>
<dbReference type="PRINTS" id="PR00420">
    <property type="entry name" value="RNGMNOXGNASE"/>
</dbReference>
<accession>A0ABY0H1T0</accession>